<dbReference type="KEGG" id="sre:PTSG_11757"/>
<sequence>MGWKTLIALTLGLAVVFVTAGQMFLAQQHHRKHQHQHLALPHSLLTAAGRSRGAEDGASGANRVHARNGRPHQPRYPLFRHQRHPDHSNHPLPTNMQRPKKITRGPSSHHDVTRPWLTIFTILPDLSPLSSSQFSSPTALRHLQSQSKRTLLALLSWAVLGVEIIAFANEDTCQVVHIAFQQRTYYGMFTCRPILCRERGVPTLDCPFRDVKKRAKANTIMYSNSDVVYFPNLASTVHQIAGAFGDAFFAVGKRIDLTLQATSSFEDHFVAEAATCIEKNKECVHLLQAWQTTLPGALNHDRNGIDFMLFPRDLRFTVPKFMVGRIQWDQWLLLKMIVDPQVTTVEVSHVTLGLHMHHGTYKASHAKAGTDHNVELAQRLPHQRVHANDHVQMRGTVWLGRLDEVDVVAFAPDTWERWQCDAGMKGDIEGTRTRALPDGANSTAANDEEQAAVQRSAKLAIEDINQHPNLLRLPSWYFEGEVSKASGLREDYMTTTAETEEAQQLRFVPNKQSLDLLLFKAHSILHSQRFVLIYPIEDLAEVPASLVTACHADAFNHDVLFVTRDPSVWHWLTTLRLHVWHEPPSTSQTDTLTAVTAVVLQAVQLGYSVGVGRSHHLINTTQNAIFDSPDADVLIVQNDAQQPVFLFTKSRPRLHTLWLRLHGTLKSEGRARAKVTTGTPNVLTAITNALFTTAHLLGADPPDVRSTHAVVESPQDGCGLSALLRSAKFQHIADVLYASSAEHALDARSMAEVYRELSGQDICQTINAFNTHAPHLPHSLFIDQPQAVAAIQKYPTILRCRN</sequence>
<keyword evidence="2" id="KW-0472">Membrane</keyword>
<proteinExistence type="predicted"/>
<dbReference type="InParanoid" id="F2TYD1"/>
<dbReference type="EMBL" id="GL832957">
    <property type="protein sequence ID" value="EGD78605.1"/>
    <property type="molecule type" value="Genomic_DNA"/>
</dbReference>
<evidence type="ECO:0000313" key="4">
    <source>
        <dbReference type="Proteomes" id="UP000007799"/>
    </source>
</evidence>
<gene>
    <name evidence="3" type="ORF">PTSG_11757</name>
</gene>
<keyword evidence="2" id="KW-1133">Transmembrane helix</keyword>
<evidence type="ECO:0000256" key="2">
    <source>
        <dbReference type="SAM" id="Phobius"/>
    </source>
</evidence>
<accession>F2TYD1</accession>
<evidence type="ECO:0000313" key="3">
    <source>
        <dbReference type="EMBL" id="EGD78605.1"/>
    </source>
</evidence>
<protein>
    <submittedName>
        <fullName evidence="3">Uncharacterized protein</fullName>
    </submittedName>
</protein>
<dbReference type="Proteomes" id="UP000007799">
    <property type="component" value="Unassembled WGS sequence"/>
</dbReference>
<dbReference type="AlphaFoldDB" id="F2TYD1"/>
<keyword evidence="2" id="KW-0812">Transmembrane</keyword>
<dbReference type="RefSeq" id="XP_004997563.1">
    <property type="nucleotide sequence ID" value="XM_004997506.1"/>
</dbReference>
<organism evidence="4">
    <name type="scientific">Salpingoeca rosetta (strain ATCC 50818 / BSB-021)</name>
    <dbReference type="NCBI Taxonomy" id="946362"/>
    <lineage>
        <taxon>Eukaryota</taxon>
        <taxon>Choanoflagellata</taxon>
        <taxon>Craspedida</taxon>
        <taxon>Salpingoecidae</taxon>
        <taxon>Salpingoeca</taxon>
    </lineage>
</organism>
<keyword evidence="4" id="KW-1185">Reference proteome</keyword>
<dbReference type="GeneID" id="16078159"/>
<feature type="region of interest" description="Disordered" evidence="1">
    <location>
        <begin position="50"/>
        <end position="109"/>
    </location>
</feature>
<feature type="compositionally biased region" description="Basic residues" evidence="1">
    <location>
        <begin position="64"/>
        <end position="84"/>
    </location>
</feature>
<feature type="transmembrane region" description="Helical" evidence="2">
    <location>
        <begin position="6"/>
        <end position="26"/>
    </location>
</feature>
<name>F2TYD1_SALR5</name>
<evidence type="ECO:0000256" key="1">
    <source>
        <dbReference type="SAM" id="MobiDB-lite"/>
    </source>
</evidence>
<reference evidence="3" key="1">
    <citation type="submission" date="2009-08" db="EMBL/GenBank/DDBJ databases">
        <title>Annotation of Salpingoeca rosetta.</title>
        <authorList>
            <consortium name="The Broad Institute Genome Sequencing Platform"/>
            <person name="Russ C."/>
            <person name="Cuomo C."/>
            <person name="Burger G."/>
            <person name="Gray M.W."/>
            <person name="Holland P.W.H."/>
            <person name="King N."/>
            <person name="Lang F.B.F."/>
            <person name="Roger A.J."/>
            <person name="Ruiz-Trillo I."/>
            <person name="Young S.K."/>
            <person name="Zeng Q."/>
            <person name="Gargeya S."/>
            <person name="Alvarado L."/>
            <person name="Berlin A."/>
            <person name="Chapman S.B."/>
            <person name="Chen Z."/>
            <person name="Freedman E."/>
            <person name="Gellesch M."/>
            <person name="Goldberg J."/>
            <person name="Griggs A."/>
            <person name="Gujja S."/>
            <person name="Heilman E."/>
            <person name="Heiman D."/>
            <person name="Howarth C."/>
            <person name="Mehta T."/>
            <person name="Neiman D."/>
            <person name="Pearson M."/>
            <person name="Roberts A."/>
            <person name="Saif S."/>
            <person name="Shea T."/>
            <person name="Shenoy N."/>
            <person name="Sisk P."/>
            <person name="Stolte C."/>
            <person name="Sykes S."/>
            <person name="White J."/>
            <person name="Yandava C."/>
            <person name="Haas B."/>
            <person name="Nusbaum C."/>
            <person name="Birren B."/>
        </authorList>
    </citation>
    <scope>NUCLEOTIDE SEQUENCE [LARGE SCALE GENOMIC DNA]</scope>
    <source>
        <strain evidence="3">ATCC 50818</strain>
    </source>
</reference>